<dbReference type="SUPFAM" id="SSF54593">
    <property type="entry name" value="Glyoxalase/Bleomycin resistance protein/Dihydroxybiphenyl dioxygenase"/>
    <property type="match status" value="1"/>
</dbReference>
<protein>
    <submittedName>
        <fullName evidence="2">VOC family protein</fullName>
    </submittedName>
</protein>
<feature type="domain" description="PhnB-like" evidence="1">
    <location>
        <begin position="6"/>
        <end position="128"/>
    </location>
</feature>
<dbReference type="EMBL" id="CP159925">
    <property type="protein sequence ID" value="XCO73650.1"/>
    <property type="molecule type" value="Genomic_DNA"/>
</dbReference>
<evidence type="ECO:0000313" key="2">
    <source>
        <dbReference type="EMBL" id="XCO73650.1"/>
    </source>
</evidence>
<dbReference type="PANTHER" id="PTHR33990:SF4">
    <property type="entry name" value="PHNB-LIKE DOMAIN-CONTAINING PROTEIN"/>
    <property type="match status" value="1"/>
</dbReference>
<dbReference type="CDD" id="cd06588">
    <property type="entry name" value="PhnB_like"/>
    <property type="match status" value="1"/>
</dbReference>
<dbReference type="InterPro" id="IPR028973">
    <property type="entry name" value="PhnB-like"/>
</dbReference>
<organism evidence="2">
    <name type="scientific">Lysobacter firmicutimachus</name>
    <dbReference type="NCBI Taxonomy" id="1792846"/>
    <lineage>
        <taxon>Bacteria</taxon>
        <taxon>Pseudomonadati</taxon>
        <taxon>Pseudomonadota</taxon>
        <taxon>Gammaproteobacteria</taxon>
        <taxon>Lysobacterales</taxon>
        <taxon>Lysobacteraceae</taxon>
        <taxon>Lysobacter</taxon>
    </lineage>
</organism>
<gene>
    <name evidence="2" type="ORF">ABU614_14785</name>
</gene>
<dbReference type="RefSeq" id="WP_363796545.1">
    <property type="nucleotide sequence ID" value="NZ_CP159925.1"/>
</dbReference>
<sequence>MPTQARPFLMFTGRAEEAMTRYVSLFADGRVLEVNRYGAEGPGPEGSVMVARFRIAGLEVMCSDSYVQHAFGFTPSMSLFVDCRSEEQVDVLAARLSEGGSVLMPLGDYGFSRRFAWVADCFGVSWQLNLPGIGTKR</sequence>
<dbReference type="PIRSF" id="PIRSF021700">
    <property type="entry name" value="3_dmu_93_MTrfase"/>
    <property type="match status" value="1"/>
</dbReference>
<dbReference type="AlphaFoldDB" id="A0AAU8MPS5"/>
<proteinExistence type="predicted"/>
<dbReference type="Pfam" id="PF06983">
    <property type="entry name" value="3-dmu-9_3-mt"/>
    <property type="match status" value="1"/>
</dbReference>
<name>A0AAU8MPS5_9GAMM</name>
<dbReference type="PANTHER" id="PTHR33990">
    <property type="entry name" value="PROTEIN YJDN-RELATED"/>
    <property type="match status" value="1"/>
</dbReference>
<dbReference type="Gene3D" id="3.30.720.110">
    <property type="match status" value="1"/>
</dbReference>
<accession>A0AAU8MPS5</accession>
<dbReference type="InterPro" id="IPR009725">
    <property type="entry name" value="3_dmu_93_MTrfase"/>
</dbReference>
<evidence type="ECO:0000259" key="1">
    <source>
        <dbReference type="Pfam" id="PF06983"/>
    </source>
</evidence>
<dbReference type="Gene3D" id="3.30.720.100">
    <property type="match status" value="1"/>
</dbReference>
<reference evidence="2" key="1">
    <citation type="submission" date="2024-06" db="EMBL/GenBank/DDBJ databases">
        <authorList>
            <person name="Li S."/>
        </authorList>
    </citation>
    <scope>NUCLEOTIDE SEQUENCE</scope>
    <source>
        <strain evidence="2">SR10</strain>
    </source>
</reference>
<dbReference type="InterPro" id="IPR029068">
    <property type="entry name" value="Glyas_Bleomycin-R_OHBP_Dase"/>
</dbReference>